<evidence type="ECO:0000259" key="16">
    <source>
        <dbReference type="PROSITE" id="PS50994"/>
    </source>
</evidence>
<keyword evidence="18" id="KW-1185">Reference proteome</keyword>
<feature type="region of interest" description="Disordered" evidence="15">
    <location>
        <begin position="156"/>
        <end position="211"/>
    </location>
</feature>
<feature type="compositionally biased region" description="Polar residues" evidence="15">
    <location>
        <begin position="156"/>
        <end position="188"/>
    </location>
</feature>
<keyword evidence="10" id="KW-0695">RNA-directed DNA polymerase</keyword>
<keyword evidence="12" id="KW-0233">DNA recombination</keyword>
<dbReference type="GO" id="GO:0006310">
    <property type="term" value="P:DNA recombination"/>
    <property type="evidence" value="ECO:0007669"/>
    <property type="project" value="UniProtKB-KW"/>
</dbReference>
<evidence type="ECO:0000256" key="10">
    <source>
        <dbReference type="ARBA" id="ARBA00022918"/>
    </source>
</evidence>
<evidence type="ECO:0000313" key="18">
    <source>
        <dbReference type="Proteomes" id="UP000765509"/>
    </source>
</evidence>
<dbReference type="GO" id="GO:0016787">
    <property type="term" value="F:hydrolase activity"/>
    <property type="evidence" value="ECO:0007669"/>
    <property type="project" value="UniProtKB-KW"/>
</dbReference>
<dbReference type="GO" id="GO:0003887">
    <property type="term" value="F:DNA-directed DNA polymerase activity"/>
    <property type="evidence" value="ECO:0007669"/>
    <property type="project" value="UniProtKB-KW"/>
</dbReference>
<keyword evidence="6" id="KW-0378">Hydrolase</keyword>
<dbReference type="GO" id="GO:0015074">
    <property type="term" value="P:DNA integration"/>
    <property type="evidence" value="ECO:0007669"/>
    <property type="project" value="UniProtKB-KW"/>
</dbReference>
<feature type="compositionally biased region" description="Basic and acidic residues" evidence="15">
    <location>
        <begin position="201"/>
        <end position="211"/>
    </location>
</feature>
<evidence type="ECO:0000256" key="3">
    <source>
        <dbReference type="ARBA" id="ARBA00022722"/>
    </source>
</evidence>
<reference evidence="17" key="1">
    <citation type="submission" date="2021-03" db="EMBL/GenBank/DDBJ databases">
        <title>Draft genome sequence of rust myrtle Austropuccinia psidii MF-1, a brazilian biotype.</title>
        <authorList>
            <person name="Quecine M.C."/>
            <person name="Pachon D.M.R."/>
            <person name="Bonatelli M.L."/>
            <person name="Correr F.H."/>
            <person name="Franceschini L.M."/>
            <person name="Leite T.F."/>
            <person name="Margarido G.R.A."/>
            <person name="Almeida C.A."/>
            <person name="Ferrarezi J.A."/>
            <person name="Labate C.A."/>
        </authorList>
    </citation>
    <scope>NUCLEOTIDE SEQUENCE</scope>
    <source>
        <strain evidence="17">MF-1</strain>
    </source>
</reference>
<evidence type="ECO:0000256" key="2">
    <source>
        <dbReference type="ARBA" id="ARBA00022695"/>
    </source>
</evidence>
<evidence type="ECO:0000256" key="7">
    <source>
        <dbReference type="ARBA" id="ARBA00022842"/>
    </source>
</evidence>
<dbReference type="GO" id="GO:0003964">
    <property type="term" value="F:RNA-directed DNA polymerase activity"/>
    <property type="evidence" value="ECO:0007669"/>
    <property type="project" value="UniProtKB-KW"/>
</dbReference>
<keyword evidence="4" id="KW-0479">Metal-binding</keyword>
<dbReference type="InterPro" id="IPR012337">
    <property type="entry name" value="RNaseH-like_sf"/>
</dbReference>
<sequence length="211" mass="23333">MSYIHEIQNKIQRCSTYLHTDRGGEFYSANFQSEDDALGMVFEQDPAKSPQTNGIAKKSNQTLITKFQCLLAQSNVPIIFWDEAMKFSSRSLNWKSPFSTLSDLKSTIEPVLSLNKLILFGLNIFLYLGPEDYSDSGQFPDPQKGSLKEHIEGLPSITTNKPPSVHSSQVGAIPTSPSRNPIVTLTPTTPGPFSEPIKSTGIEHVDPPHEP</sequence>
<keyword evidence="11" id="KW-0808">Transferase</keyword>
<evidence type="ECO:0000256" key="11">
    <source>
        <dbReference type="ARBA" id="ARBA00022932"/>
    </source>
</evidence>
<evidence type="ECO:0000313" key="17">
    <source>
        <dbReference type="EMBL" id="MBW0466796.1"/>
    </source>
</evidence>
<keyword evidence="8" id="KW-0694">RNA-binding</keyword>
<dbReference type="InterPro" id="IPR001584">
    <property type="entry name" value="Integrase_cat-core"/>
</dbReference>
<dbReference type="SUPFAM" id="SSF53098">
    <property type="entry name" value="Ribonuclease H-like"/>
    <property type="match status" value="1"/>
</dbReference>
<protein>
    <recommendedName>
        <fullName evidence="16">Integrase catalytic domain-containing protein</fullName>
    </recommendedName>
</protein>
<dbReference type="PANTHER" id="PTHR42648:SF11">
    <property type="entry name" value="TRANSPOSON TY4-P GAG-POL POLYPROTEIN"/>
    <property type="match status" value="1"/>
</dbReference>
<organism evidence="17 18">
    <name type="scientific">Austropuccinia psidii MF-1</name>
    <dbReference type="NCBI Taxonomy" id="1389203"/>
    <lineage>
        <taxon>Eukaryota</taxon>
        <taxon>Fungi</taxon>
        <taxon>Dikarya</taxon>
        <taxon>Basidiomycota</taxon>
        <taxon>Pucciniomycotina</taxon>
        <taxon>Pucciniomycetes</taxon>
        <taxon>Pucciniales</taxon>
        <taxon>Sphaerophragmiaceae</taxon>
        <taxon>Austropuccinia</taxon>
    </lineage>
</organism>
<evidence type="ECO:0000256" key="8">
    <source>
        <dbReference type="ARBA" id="ARBA00022884"/>
    </source>
</evidence>
<dbReference type="EMBL" id="AVOT02001396">
    <property type="protein sequence ID" value="MBW0466796.1"/>
    <property type="molecule type" value="Genomic_DNA"/>
</dbReference>
<comment type="catalytic activity">
    <reaction evidence="13">
        <text>DNA(n) + a 2'-deoxyribonucleoside 5'-triphosphate = DNA(n+1) + diphosphate</text>
        <dbReference type="Rhea" id="RHEA:22508"/>
        <dbReference type="Rhea" id="RHEA-COMP:17339"/>
        <dbReference type="Rhea" id="RHEA-COMP:17340"/>
        <dbReference type="ChEBI" id="CHEBI:33019"/>
        <dbReference type="ChEBI" id="CHEBI:61560"/>
        <dbReference type="ChEBI" id="CHEBI:173112"/>
        <dbReference type="EC" id="2.7.7.49"/>
    </reaction>
</comment>
<evidence type="ECO:0000256" key="14">
    <source>
        <dbReference type="ARBA" id="ARBA00049244"/>
    </source>
</evidence>
<feature type="domain" description="Integrase catalytic" evidence="16">
    <location>
        <begin position="1"/>
        <end position="118"/>
    </location>
</feature>
<dbReference type="Gene3D" id="3.30.420.10">
    <property type="entry name" value="Ribonuclease H-like superfamily/Ribonuclease H"/>
    <property type="match status" value="1"/>
</dbReference>
<evidence type="ECO:0000256" key="4">
    <source>
        <dbReference type="ARBA" id="ARBA00022723"/>
    </source>
</evidence>
<accession>A0A9Q3GGU2</accession>
<dbReference type="GO" id="GO:0046872">
    <property type="term" value="F:metal ion binding"/>
    <property type="evidence" value="ECO:0007669"/>
    <property type="project" value="UniProtKB-KW"/>
</dbReference>
<evidence type="ECO:0000256" key="9">
    <source>
        <dbReference type="ARBA" id="ARBA00022908"/>
    </source>
</evidence>
<keyword evidence="1" id="KW-0815">Transposition</keyword>
<evidence type="ECO:0000256" key="13">
    <source>
        <dbReference type="ARBA" id="ARBA00048173"/>
    </source>
</evidence>
<evidence type="ECO:0000256" key="6">
    <source>
        <dbReference type="ARBA" id="ARBA00022801"/>
    </source>
</evidence>
<evidence type="ECO:0000256" key="5">
    <source>
        <dbReference type="ARBA" id="ARBA00022759"/>
    </source>
</evidence>
<keyword evidence="9" id="KW-0229">DNA integration</keyword>
<name>A0A9Q3GGU2_9BASI</name>
<dbReference type="InterPro" id="IPR036397">
    <property type="entry name" value="RNaseH_sf"/>
</dbReference>
<keyword evidence="3" id="KW-0540">Nuclease</keyword>
<evidence type="ECO:0000256" key="1">
    <source>
        <dbReference type="ARBA" id="ARBA00022578"/>
    </source>
</evidence>
<evidence type="ECO:0000256" key="15">
    <source>
        <dbReference type="SAM" id="MobiDB-lite"/>
    </source>
</evidence>
<keyword evidence="2" id="KW-0548">Nucleotidyltransferase</keyword>
<keyword evidence="5" id="KW-0255">Endonuclease</keyword>
<dbReference type="OrthoDB" id="7614983at2759"/>
<dbReference type="AlphaFoldDB" id="A0A9Q3GGU2"/>
<dbReference type="GO" id="GO:0003723">
    <property type="term" value="F:RNA binding"/>
    <property type="evidence" value="ECO:0007669"/>
    <property type="project" value="UniProtKB-KW"/>
</dbReference>
<dbReference type="GO" id="GO:0032196">
    <property type="term" value="P:transposition"/>
    <property type="evidence" value="ECO:0007669"/>
    <property type="project" value="UniProtKB-KW"/>
</dbReference>
<dbReference type="InterPro" id="IPR039537">
    <property type="entry name" value="Retrotran_Ty1/copia-like"/>
</dbReference>
<dbReference type="GO" id="GO:0004519">
    <property type="term" value="F:endonuclease activity"/>
    <property type="evidence" value="ECO:0007669"/>
    <property type="project" value="UniProtKB-KW"/>
</dbReference>
<dbReference type="PANTHER" id="PTHR42648">
    <property type="entry name" value="TRANSPOSASE, PUTATIVE-RELATED"/>
    <property type="match status" value="1"/>
</dbReference>
<dbReference type="PROSITE" id="PS50994">
    <property type="entry name" value="INTEGRASE"/>
    <property type="match status" value="1"/>
</dbReference>
<proteinExistence type="predicted"/>
<evidence type="ECO:0000256" key="12">
    <source>
        <dbReference type="ARBA" id="ARBA00023172"/>
    </source>
</evidence>
<comment type="caution">
    <text evidence="17">The sequence shown here is derived from an EMBL/GenBank/DDBJ whole genome shotgun (WGS) entry which is preliminary data.</text>
</comment>
<dbReference type="GO" id="GO:0005634">
    <property type="term" value="C:nucleus"/>
    <property type="evidence" value="ECO:0007669"/>
    <property type="project" value="UniProtKB-ARBA"/>
</dbReference>
<keyword evidence="7" id="KW-0460">Magnesium</keyword>
<dbReference type="Proteomes" id="UP000765509">
    <property type="component" value="Unassembled WGS sequence"/>
</dbReference>
<keyword evidence="11" id="KW-0239">DNA-directed DNA polymerase</keyword>
<gene>
    <name evidence="17" type="ORF">O181_006511</name>
</gene>
<comment type="catalytic activity">
    <reaction evidence="14">
        <text>DNA(n) + a 2'-deoxyribonucleoside 5'-triphosphate = DNA(n+1) + diphosphate</text>
        <dbReference type="Rhea" id="RHEA:22508"/>
        <dbReference type="Rhea" id="RHEA-COMP:17339"/>
        <dbReference type="Rhea" id="RHEA-COMP:17340"/>
        <dbReference type="ChEBI" id="CHEBI:33019"/>
        <dbReference type="ChEBI" id="CHEBI:61560"/>
        <dbReference type="ChEBI" id="CHEBI:173112"/>
        <dbReference type="EC" id="2.7.7.7"/>
    </reaction>
</comment>